<comment type="caution">
    <text evidence="2">The sequence shown here is derived from an EMBL/GenBank/DDBJ whole genome shotgun (WGS) entry which is preliminary data.</text>
</comment>
<evidence type="ECO:0000313" key="2">
    <source>
        <dbReference type="EMBL" id="CAK7338444.1"/>
    </source>
</evidence>
<dbReference type="InterPro" id="IPR019557">
    <property type="entry name" value="AminoTfrase-like_pln_mobile"/>
</dbReference>
<dbReference type="GO" id="GO:0010073">
    <property type="term" value="P:meristem maintenance"/>
    <property type="evidence" value="ECO:0007669"/>
    <property type="project" value="InterPro"/>
</dbReference>
<dbReference type="PANTHER" id="PTHR46033">
    <property type="entry name" value="PROTEIN MAIN-LIKE 2"/>
    <property type="match status" value="1"/>
</dbReference>
<dbReference type="AlphaFoldDB" id="A0AAV1RP03"/>
<organism evidence="2 3">
    <name type="scientific">Dovyalis caffra</name>
    <dbReference type="NCBI Taxonomy" id="77055"/>
    <lineage>
        <taxon>Eukaryota</taxon>
        <taxon>Viridiplantae</taxon>
        <taxon>Streptophyta</taxon>
        <taxon>Embryophyta</taxon>
        <taxon>Tracheophyta</taxon>
        <taxon>Spermatophyta</taxon>
        <taxon>Magnoliopsida</taxon>
        <taxon>eudicotyledons</taxon>
        <taxon>Gunneridae</taxon>
        <taxon>Pentapetalae</taxon>
        <taxon>rosids</taxon>
        <taxon>fabids</taxon>
        <taxon>Malpighiales</taxon>
        <taxon>Salicaceae</taxon>
        <taxon>Flacourtieae</taxon>
        <taxon>Dovyalis</taxon>
    </lineage>
</organism>
<dbReference type="Pfam" id="PF10536">
    <property type="entry name" value="PMD"/>
    <property type="match status" value="1"/>
</dbReference>
<dbReference type="EMBL" id="CAWUPB010001116">
    <property type="protein sequence ID" value="CAK7338444.1"/>
    <property type="molecule type" value="Genomic_DNA"/>
</dbReference>
<protein>
    <recommendedName>
        <fullName evidence="1">Aminotransferase-like plant mobile domain-containing protein</fullName>
    </recommendedName>
</protein>
<dbReference type="PANTHER" id="PTHR46033:SF80">
    <property type="entry name" value="PROTEIN MAIN-LIKE 2-LIKE"/>
    <property type="match status" value="1"/>
</dbReference>
<evidence type="ECO:0000259" key="1">
    <source>
        <dbReference type="Pfam" id="PF10536"/>
    </source>
</evidence>
<dbReference type="Proteomes" id="UP001314170">
    <property type="component" value="Unassembled WGS sequence"/>
</dbReference>
<reference evidence="2 3" key="1">
    <citation type="submission" date="2024-01" db="EMBL/GenBank/DDBJ databases">
        <authorList>
            <person name="Waweru B."/>
        </authorList>
    </citation>
    <scope>NUCLEOTIDE SEQUENCE [LARGE SCALE GENOMIC DNA]</scope>
</reference>
<proteinExistence type="predicted"/>
<accession>A0AAV1RP03</accession>
<keyword evidence="3" id="KW-1185">Reference proteome</keyword>
<evidence type="ECO:0000313" key="3">
    <source>
        <dbReference type="Proteomes" id="UP001314170"/>
    </source>
</evidence>
<gene>
    <name evidence="2" type="ORF">DCAF_LOCUS13491</name>
</gene>
<feature type="domain" description="Aminotransferase-like plant mobile" evidence="1">
    <location>
        <begin position="26"/>
        <end position="141"/>
    </location>
</feature>
<dbReference type="InterPro" id="IPR044824">
    <property type="entry name" value="MAIN-like"/>
</dbReference>
<name>A0AAV1RP03_9ROSI</name>
<sequence>MEDSSDTIFEEREELMVSPVGKCGLKAIICSTRRIIRHEELVLGVAEKWCPETNTFIFPWGEATVTLEDVLFNGGFPVLVQPVSSLFVAEDERKIYENPSAVRAKARTDCVTAASYTTWLEYFMGRGSEFEHEEFLSARCSLKA</sequence>